<sequence>MSSGRGSGRRDFSKFNEKLEKHVERLPDYAQRAQEKLQRYLPPADSGADDRSGQPSTGPDHPAQRQRPGLPSLPALSSLPGEIPVVAEARATWARWNDPAAKHQRRIRRTSRALTLWIMLTLLCALALVAGVTGIIGAGVASTPVLAGGAGVVVFGTFGVRAGMRLRTLKRVELPASMAAPPPLPPTTSAARQPMERLRESEASLEELLTQLAMPVAGASSAVPEVSVEQARETAGEAAAALRGLAARLQAVERGRDHAPAAERTALDAAVRTLREQLDDGLTGYGELVAAASRAVAASSGGAGSARESLTDATDHLAGLAIALRELS</sequence>
<feature type="compositionally biased region" description="Basic and acidic residues" evidence="1">
    <location>
        <begin position="8"/>
        <end position="38"/>
    </location>
</feature>
<evidence type="ECO:0000256" key="1">
    <source>
        <dbReference type="SAM" id="MobiDB-lite"/>
    </source>
</evidence>
<dbReference type="STRING" id="490629.SAMN05216266_112224"/>
<dbReference type="OrthoDB" id="3701303at2"/>
<keyword evidence="4" id="KW-1185">Reference proteome</keyword>
<dbReference type="Pfam" id="PF25587">
    <property type="entry name" value="Rv2743c"/>
    <property type="match status" value="1"/>
</dbReference>
<dbReference type="Proteomes" id="UP000243799">
    <property type="component" value="Unassembled WGS sequence"/>
</dbReference>
<evidence type="ECO:0000256" key="2">
    <source>
        <dbReference type="SAM" id="Phobius"/>
    </source>
</evidence>
<keyword evidence="2" id="KW-0472">Membrane</keyword>
<organism evidence="3 4">
    <name type="scientific">Amycolatopsis marina</name>
    <dbReference type="NCBI Taxonomy" id="490629"/>
    <lineage>
        <taxon>Bacteria</taxon>
        <taxon>Bacillati</taxon>
        <taxon>Actinomycetota</taxon>
        <taxon>Actinomycetes</taxon>
        <taxon>Pseudonocardiales</taxon>
        <taxon>Pseudonocardiaceae</taxon>
        <taxon>Amycolatopsis</taxon>
    </lineage>
</organism>
<reference evidence="4" key="1">
    <citation type="submission" date="2016-10" db="EMBL/GenBank/DDBJ databases">
        <authorList>
            <person name="Varghese N."/>
            <person name="Submissions S."/>
        </authorList>
    </citation>
    <scope>NUCLEOTIDE SEQUENCE [LARGE SCALE GENOMIC DNA]</scope>
    <source>
        <strain evidence="4">CGMCC 4.3568</strain>
    </source>
</reference>
<keyword evidence="2" id="KW-0812">Transmembrane</keyword>
<dbReference type="NCBIfam" id="NF047839">
    <property type="entry name" value="PspM_Rv2743c"/>
    <property type="match status" value="1"/>
</dbReference>
<feature type="region of interest" description="Disordered" evidence="1">
    <location>
        <begin position="1"/>
        <end position="77"/>
    </location>
</feature>
<dbReference type="AlphaFoldDB" id="A0A1I1BD74"/>
<protein>
    <submittedName>
        <fullName evidence="3">Uncharacterized protein</fullName>
    </submittedName>
</protein>
<dbReference type="EMBL" id="FOKG01000012">
    <property type="protein sequence ID" value="SFB46698.1"/>
    <property type="molecule type" value="Genomic_DNA"/>
</dbReference>
<feature type="transmembrane region" description="Helical" evidence="2">
    <location>
        <begin position="145"/>
        <end position="164"/>
    </location>
</feature>
<dbReference type="RefSeq" id="WP_091674892.1">
    <property type="nucleotide sequence ID" value="NZ_FOKG01000012.1"/>
</dbReference>
<feature type="transmembrane region" description="Helical" evidence="2">
    <location>
        <begin position="114"/>
        <end position="139"/>
    </location>
</feature>
<proteinExistence type="predicted"/>
<evidence type="ECO:0000313" key="4">
    <source>
        <dbReference type="Proteomes" id="UP000243799"/>
    </source>
</evidence>
<gene>
    <name evidence="3" type="ORF">SAMN05216266_112224</name>
</gene>
<evidence type="ECO:0000313" key="3">
    <source>
        <dbReference type="EMBL" id="SFB46698.1"/>
    </source>
</evidence>
<name>A0A1I1BD74_9PSEU</name>
<keyword evidence="2" id="KW-1133">Transmembrane helix</keyword>
<accession>A0A1I1BD74</accession>
<dbReference type="InterPro" id="IPR057952">
    <property type="entry name" value="Rv2743c-like"/>
</dbReference>
<feature type="compositionally biased region" description="Low complexity" evidence="1">
    <location>
        <begin position="68"/>
        <end position="77"/>
    </location>
</feature>